<dbReference type="AlphaFoldDB" id="A0A5N1JJR2"/>
<comment type="caution">
    <text evidence="2">The sequence shown here is derived from an EMBL/GenBank/DDBJ whole genome shotgun (WGS) entry which is preliminary data.</text>
</comment>
<evidence type="ECO:0000313" key="3">
    <source>
        <dbReference type="Proteomes" id="UP000326344"/>
    </source>
</evidence>
<dbReference type="RefSeq" id="WP_150874552.1">
    <property type="nucleotide sequence ID" value="NZ_VTWS01000001.1"/>
</dbReference>
<feature type="region of interest" description="Disordered" evidence="1">
    <location>
        <begin position="24"/>
        <end position="83"/>
    </location>
</feature>
<dbReference type="Proteomes" id="UP000326344">
    <property type="component" value="Unassembled WGS sequence"/>
</dbReference>
<name>A0A5N1JJR2_9BACT</name>
<protein>
    <submittedName>
        <fullName evidence="2">Uncharacterized protein</fullName>
    </submittedName>
</protein>
<keyword evidence="3" id="KW-1185">Reference proteome</keyword>
<evidence type="ECO:0000313" key="2">
    <source>
        <dbReference type="EMBL" id="KAA9356394.1"/>
    </source>
</evidence>
<sequence length="83" mass="8229">MRITIEIDTKDLPNVSVTPKVEVQQVEGNASRSSATDAGAAPGAGVGTEESPAPVPPTKVSAQPAADMTSAGGAPSLMNDVPS</sequence>
<reference evidence="2 3" key="1">
    <citation type="submission" date="2019-09" db="EMBL/GenBank/DDBJ databases">
        <title>Genome Sequence of Larkinella sp MA1.</title>
        <authorList>
            <person name="Srinivasan S."/>
        </authorList>
    </citation>
    <scope>NUCLEOTIDE SEQUENCE [LARGE SCALE GENOMIC DNA]</scope>
    <source>
        <strain evidence="2 3">MA1</strain>
    </source>
</reference>
<dbReference type="EMBL" id="VTWS01000001">
    <property type="protein sequence ID" value="KAA9356394.1"/>
    <property type="molecule type" value="Genomic_DNA"/>
</dbReference>
<feature type="compositionally biased region" description="Polar residues" evidence="1">
    <location>
        <begin position="26"/>
        <end position="36"/>
    </location>
</feature>
<gene>
    <name evidence="2" type="ORF">F0P93_01170</name>
</gene>
<evidence type="ECO:0000256" key="1">
    <source>
        <dbReference type="SAM" id="MobiDB-lite"/>
    </source>
</evidence>
<proteinExistence type="predicted"/>
<organism evidence="2 3">
    <name type="scientific">Larkinella humicola</name>
    <dbReference type="NCBI Taxonomy" id="2607654"/>
    <lineage>
        <taxon>Bacteria</taxon>
        <taxon>Pseudomonadati</taxon>
        <taxon>Bacteroidota</taxon>
        <taxon>Cytophagia</taxon>
        <taxon>Cytophagales</taxon>
        <taxon>Spirosomataceae</taxon>
        <taxon>Larkinella</taxon>
    </lineage>
</organism>
<accession>A0A5N1JJR2</accession>